<evidence type="ECO:0000256" key="1">
    <source>
        <dbReference type="SAM" id="MobiDB-lite"/>
    </source>
</evidence>
<accession>A0A9N8ZX48</accession>
<dbReference type="OrthoDB" id="2362532at2759"/>
<evidence type="ECO:0000313" key="3">
    <source>
        <dbReference type="Proteomes" id="UP000789759"/>
    </source>
</evidence>
<gene>
    <name evidence="2" type="ORF">CPELLU_LOCUS2852</name>
</gene>
<feature type="region of interest" description="Disordered" evidence="1">
    <location>
        <begin position="49"/>
        <end position="85"/>
    </location>
</feature>
<dbReference type="Proteomes" id="UP000789759">
    <property type="component" value="Unassembled WGS sequence"/>
</dbReference>
<dbReference type="EMBL" id="CAJVQA010001301">
    <property type="protein sequence ID" value="CAG8509637.1"/>
    <property type="molecule type" value="Genomic_DNA"/>
</dbReference>
<sequence>MNEFGCTKRKAVPVHKGAQHILPSIDLIEKQTNTQNVSKNINIKSCLVGSDDTDNNLYNPDLTSDNKNPIDVDILENESTHSNAK</sequence>
<feature type="compositionally biased region" description="Polar residues" evidence="1">
    <location>
        <begin position="55"/>
        <end position="67"/>
    </location>
</feature>
<evidence type="ECO:0000313" key="2">
    <source>
        <dbReference type="EMBL" id="CAG8509637.1"/>
    </source>
</evidence>
<comment type="caution">
    <text evidence="2">The sequence shown here is derived from an EMBL/GenBank/DDBJ whole genome shotgun (WGS) entry which is preliminary data.</text>
</comment>
<protein>
    <submittedName>
        <fullName evidence="2">13681_t:CDS:1</fullName>
    </submittedName>
</protein>
<proteinExistence type="predicted"/>
<reference evidence="2" key="1">
    <citation type="submission" date="2021-06" db="EMBL/GenBank/DDBJ databases">
        <authorList>
            <person name="Kallberg Y."/>
            <person name="Tangrot J."/>
            <person name="Rosling A."/>
        </authorList>
    </citation>
    <scope>NUCLEOTIDE SEQUENCE</scope>
    <source>
        <strain evidence="2">FL966</strain>
    </source>
</reference>
<dbReference type="AlphaFoldDB" id="A0A9N8ZX48"/>
<keyword evidence="3" id="KW-1185">Reference proteome</keyword>
<name>A0A9N8ZX48_9GLOM</name>
<organism evidence="2 3">
    <name type="scientific">Cetraspora pellucida</name>
    <dbReference type="NCBI Taxonomy" id="1433469"/>
    <lineage>
        <taxon>Eukaryota</taxon>
        <taxon>Fungi</taxon>
        <taxon>Fungi incertae sedis</taxon>
        <taxon>Mucoromycota</taxon>
        <taxon>Glomeromycotina</taxon>
        <taxon>Glomeromycetes</taxon>
        <taxon>Diversisporales</taxon>
        <taxon>Gigasporaceae</taxon>
        <taxon>Cetraspora</taxon>
    </lineage>
</organism>